<dbReference type="AlphaFoldDB" id="A0A368L036"/>
<keyword evidence="3" id="KW-1185">Reference proteome</keyword>
<comment type="caution">
    <text evidence="2">The sequence shown here is derived from an EMBL/GenBank/DDBJ whole genome shotgun (WGS) entry which is preliminary data.</text>
</comment>
<sequence>MVSRLSLARRHLALLALLLAGCSSMLPSSQNAAKSAWPDFLAVRQAYDRLVPMQSAEAELRAEKFHPDVNPQVMVLSQLEILRRFVVPNMPQQFIDPGVQACLAAQQKCIAYEIDIKQINRQRVGNVVLDVTSFKRNTEIRGWRFNGVFLVVEGRLVYKTWGGQAEVAEQENVSNPLGPVQTITPPIFGGK</sequence>
<protein>
    <recommendedName>
        <fullName evidence="4">Lipoprotein</fullName>
    </recommendedName>
</protein>
<dbReference type="RefSeq" id="WP_114403357.1">
    <property type="nucleotide sequence ID" value="NZ_QPGB01000005.1"/>
</dbReference>
<keyword evidence="1" id="KW-0732">Signal</keyword>
<dbReference type="OrthoDB" id="6979445at2"/>
<dbReference type="EMBL" id="QPGB01000005">
    <property type="protein sequence ID" value="RCS56754.1"/>
    <property type="molecule type" value="Genomic_DNA"/>
</dbReference>
<feature type="chain" id="PRO_5017083984" description="Lipoprotein" evidence="1">
    <location>
        <begin position="33"/>
        <end position="191"/>
    </location>
</feature>
<dbReference type="Proteomes" id="UP000252357">
    <property type="component" value="Unassembled WGS sequence"/>
</dbReference>
<name>A0A368L036_9BURK</name>
<proteinExistence type="predicted"/>
<feature type="signal peptide" evidence="1">
    <location>
        <begin position="1"/>
        <end position="32"/>
    </location>
</feature>
<evidence type="ECO:0000256" key="1">
    <source>
        <dbReference type="SAM" id="SignalP"/>
    </source>
</evidence>
<accession>A0A368L036</accession>
<evidence type="ECO:0000313" key="3">
    <source>
        <dbReference type="Proteomes" id="UP000252357"/>
    </source>
</evidence>
<gene>
    <name evidence="2" type="ORF">DU000_10405</name>
</gene>
<evidence type="ECO:0000313" key="2">
    <source>
        <dbReference type="EMBL" id="RCS56754.1"/>
    </source>
</evidence>
<organism evidence="2 3">
    <name type="scientific">Parvibium lacunae</name>
    <dbReference type="NCBI Taxonomy" id="1888893"/>
    <lineage>
        <taxon>Bacteria</taxon>
        <taxon>Pseudomonadati</taxon>
        <taxon>Pseudomonadota</taxon>
        <taxon>Betaproteobacteria</taxon>
        <taxon>Burkholderiales</taxon>
        <taxon>Alcaligenaceae</taxon>
        <taxon>Parvibium</taxon>
    </lineage>
</organism>
<dbReference type="PROSITE" id="PS51257">
    <property type="entry name" value="PROKAR_LIPOPROTEIN"/>
    <property type="match status" value="1"/>
</dbReference>
<evidence type="ECO:0008006" key="4">
    <source>
        <dbReference type="Google" id="ProtNLM"/>
    </source>
</evidence>
<reference evidence="2 3" key="1">
    <citation type="journal article" date="2018" name="Int. J. Syst. Evol. Microbiol.">
        <title>Parvibium lacunae gen. nov., sp. nov., a new member of the family Alcaligenaceae isolated from a freshwater pond.</title>
        <authorList>
            <person name="Chen W.M."/>
            <person name="Xie P.B."/>
            <person name="Hsu M.Y."/>
            <person name="Sheu S.Y."/>
        </authorList>
    </citation>
    <scope>NUCLEOTIDE SEQUENCE [LARGE SCALE GENOMIC DNA]</scope>
    <source>
        <strain evidence="2 3">KMB9</strain>
    </source>
</reference>